<dbReference type="EMBL" id="JAPWGM010000005">
    <property type="protein sequence ID" value="MCZ4245292.1"/>
    <property type="molecule type" value="Genomic_DNA"/>
</dbReference>
<organism evidence="1 2">
    <name type="scientific">Pedobacter punctiformis</name>
    <dbReference type="NCBI Taxonomy" id="3004097"/>
    <lineage>
        <taxon>Bacteria</taxon>
        <taxon>Pseudomonadati</taxon>
        <taxon>Bacteroidota</taxon>
        <taxon>Sphingobacteriia</taxon>
        <taxon>Sphingobacteriales</taxon>
        <taxon>Sphingobacteriaceae</taxon>
        <taxon>Pedobacter</taxon>
    </lineage>
</organism>
<proteinExistence type="predicted"/>
<protein>
    <submittedName>
        <fullName evidence="1">Uncharacterized protein</fullName>
    </submittedName>
</protein>
<gene>
    <name evidence="1" type="ORF">O0955_14885</name>
</gene>
<reference evidence="1" key="1">
    <citation type="submission" date="2022-12" db="EMBL/GenBank/DDBJ databases">
        <title>Genome sequence of HCMS5-2.</title>
        <authorList>
            <person name="Woo H."/>
        </authorList>
    </citation>
    <scope>NUCLEOTIDE SEQUENCE</scope>
    <source>
        <strain evidence="1">HCMS5-2</strain>
    </source>
</reference>
<evidence type="ECO:0000313" key="1">
    <source>
        <dbReference type="EMBL" id="MCZ4245292.1"/>
    </source>
</evidence>
<dbReference type="RefSeq" id="WP_269428348.1">
    <property type="nucleotide sequence ID" value="NZ_JAPWGM010000005.1"/>
</dbReference>
<comment type="caution">
    <text evidence="1">The sequence shown here is derived from an EMBL/GenBank/DDBJ whole genome shotgun (WGS) entry which is preliminary data.</text>
</comment>
<sequence length="147" mass="17300">MKLLSLIFIFFTSICYSQNNIYKIAKTNCSIVKEGKLYGLIDENHKPVLLPKYVYYELSVNNRYIKLKSEEDKYTLYDLNERMVLQNDKHWIMFYNLKSGKINHAFFTVKNSGDGEIELYNDKNEMVRNLGSYDVSLQGKIVLELLC</sequence>
<keyword evidence="2" id="KW-1185">Reference proteome</keyword>
<name>A0ABT4LBK8_9SPHI</name>
<accession>A0ABT4LBK8</accession>
<dbReference type="Proteomes" id="UP001144347">
    <property type="component" value="Unassembled WGS sequence"/>
</dbReference>
<evidence type="ECO:0000313" key="2">
    <source>
        <dbReference type="Proteomes" id="UP001144347"/>
    </source>
</evidence>